<organism evidence="1 2">
    <name type="scientific">Gordonia phosphorivorans</name>
    <dbReference type="NCBI Taxonomy" id="1056982"/>
    <lineage>
        <taxon>Bacteria</taxon>
        <taxon>Bacillati</taxon>
        <taxon>Actinomycetota</taxon>
        <taxon>Actinomycetes</taxon>
        <taxon>Mycobacteriales</taxon>
        <taxon>Gordoniaceae</taxon>
        <taxon>Gordonia</taxon>
    </lineage>
</organism>
<reference evidence="1 2" key="1">
    <citation type="submission" date="2024-09" db="EMBL/GenBank/DDBJ databases">
        <authorList>
            <person name="Sun Q."/>
            <person name="Mori K."/>
        </authorList>
    </citation>
    <scope>NUCLEOTIDE SEQUENCE [LARGE SCALE GENOMIC DNA]</scope>
    <source>
        <strain evidence="1 2">CCM 7957</strain>
    </source>
</reference>
<dbReference type="EMBL" id="JBHLWV010000006">
    <property type="protein sequence ID" value="MFC0313574.1"/>
    <property type="molecule type" value="Genomic_DNA"/>
</dbReference>
<dbReference type="Proteomes" id="UP001589783">
    <property type="component" value="Unassembled WGS sequence"/>
</dbReference>
<evidence type="ECO:0000313" key="1">
    <source>
        <dbReference type="EMBL" id="MFC0313574.1"/>
    </source>
</evidence>
<comment type="caution">
    <text evidence="1">The sequence shown here is derived from an EMBL/GenBank/DDBJ whole genome shotgun (WGS) entry which is preliminary data.</text>
</comment>
<keyword evidence="2" id="KW-1185">Reference proteome</keyword>
<proteinExistence type="predicted"/>
<dbReference type="RefSeq" id="WP_382360007.1">
    <property type="nucleotide sequence ID" value="NZ_JBHLWV010000006.1"/>
</dbReference>
<sequence>MSTAGARLQELPSRFWASVSDAIDTWSESATVVITARADTITVTATGPDAKLTVTRPAKWDSPAPDAAAALSTRHLRGKLRLHPADGWSTGGELMLTPARQAAAAKTPTRTTPVPADGFAHQLAAFSSAPDASAVQLGVTTTDCVVAAYSPVFTALASTADDPAVAAAKVAETVTLPPQIAAALAKIVTAEERANIDLAVWRHRNQLHLSVVSPSQVATWTIPDTPQRPWPQKPVLPTRPHDLIVNSLAQWREQPANRAAMTGPTYPAVHLRLDGEPASQVLRVYSKLLGVTVELALPAATSDRFELDLSWPGWTTLLAPAGDTVTLRYFDPNPTLTYLTATYSHAGFRGFSTVAATRPDRRLQKLD</sequence>
<evidence type="ECO:0000313" key="2">
    <source>
        <dbReference type="Proteomes" id="UP001589783"/>
    </source>
</evidence>
<protein>
    <submittedName>
        <fullName evidence="1">Uncharacterized protein</fullName>
    </submittedName>
</protein>
<accession>A0ABV6H4T6</accession>
<name>A0ABV6H4T6_9ACTN</name>
<gene>
    <name evidence="1" type="ORF">ACFFJD_01740</name>
</gene>